<evidence type="ECO:0000313" key="1">
    <source>
        <dbReference type="EMBL" id="KAJ7741787.1"/>
    </source>
</evidence>
<gene>
    <name evidence="1" type="ORF">DFH07DRAFT_51850</name>
</gene>
<accession>A0AAD7IFA7</accession>
<dbReference type="AlphaFoldDB" id="A0AAD7IFA7"/>
<keyword evidence="2" id="KW-1185">Reference proteome</keyword>
<sequence length="321" mass="35773">MHDSVPVVTRAVHVGRICIGTNAGALSPSTGLEAVHATYIPSAEPTPVEFGQDMDWTTLRGRMTRAAHVGSIFLDRPPAPCRHRQGWTPCMEFTSPAPNPRLMSSDRIWTGRLTRPMRARLRICLYAATVRVDSTNGCCVFGGRRCGVRRNEEPGGSRTNSARISPLSALRGARRRSRHAPCNSTQTNLRPSWMIGSIFSCLVLFPRSAASVARSCSRCPLRRCRVLFFGRYTYGSASPPLRRIEYAGDQFSSNRVRGWSILSFIFHQTPSTTTIPHPSLRNSLHSIPIPFPTYDIRMSSFIPSFHPLCRAVCEFRTPDAR</sequence>
<dbReference type="EMBL" id="JARJLG010000121">
    <property type="protein sequence ID" value="KAJ7741787.1"/>
    <property type="molecule type" value="Genomic_DNA"/>
</dbReference>
<name>A0AAD7IFA7_9AGAR</name>
<comment type="caution">
    <text evidence="1">The sequence shown here is derived from an EMBL/GenBank/DDBJ whole genome shotgun (WGS) entry which is preliminary data.</text>
</comment>
<evidence type="ECO:0000313" key="2">
    <source>
        <dbReference type="Proteomes" id="UP001215280"/>
    </source>
</evidence>
<reference evidence="1" key="1">
    <citation type="submission" date="2023-03" db="EMBL/GenBank/DDBJ databases">
        <title>Massive genome expansion in bonnet fungi (Mycena s.s.) driven by repeated elements and novel gene families across ecological guilds.</title>
        <authorList>
            <consortium name="Lawrence Berkeley National Laboratory"/>
            <person name="Harder C.B."/>
            <person name="Miyauchi S."/>
            <person name="Viragh M."/>
            <person name="Kuo A."/>
            <person name="Thoen E."/>
            <person name="Andreopoulos B."/>
            <person name="Lu D."/>
            <person name="Skrede I."/>
            <person name="Drula E."/>
            <person name="Henrissat B."/>
            <person name="Morin E."/>
            <person name="Kohler A."/>
            <person name="Barry K."/>
            <person name="LaButti K."/>
            <person name="Morin E."/>
            <person name="Salamov A."/>
            <person name="Lipzen A."/>
            <person name="Mereny Z."/>
            <person name="Hegedus B."/>
            <person name="Baldrian P."/>
            <person name="Stursova M."/>
            <person name="Weitz H."/>
            <person name="Taylor A."/>
            <person name="Grigoriev I.V."/>
            <person name="Nagy L.G."/>
            <person name="Martin F."/>
            <person name="Kauserud H."/>
        </authorList>
    </citation>
    <scope>NUCLEOTIDE SEQUENCE</scope>
    <source>
        <strain evidence="1">CBHHK188m</strain>
    </source>
</reference>
<organism evidence="1 2">
    <name type="scientific">Mycena maculata</name>
    <dbReference type="NCBI Taxonomy" id="230809"/>
    <lineage>
        <taxon>Eukaryota</taxon>
        <taxon>Fungi</taxon>
        <taxon>Dikarya</taxon>
        <taxon>Basidiomycota</taxon>
        <taxon>Agaricomycotina</taxon>
        <taxon>Agaricomycetes</taxon>
        <taxon>Agaricomycetidae</taxon>
        <taxon>Agaricales</taxon>
        <taxon>Marasmiineae</taxon>
        <taxon>Mycenaceae</taxon>
        <taxon>Mycena</taxon>
    </lineage>
</organism>
<proteinExistence type="predicted"/>
<dbReference type="Proteomes" id="UP001215280">
    <property type="component" value="Unassembled WGS sequence"/>
</dbReference>
<protein>
    <submittedName>
        <fullName evidence="1">Uncharacterized protein</fullName>
    </submittedName>
</protein>